<evidence type="ECO:0000256" key="1">
    <source>
        <dbReference type="ARBA" id="ARBA00022512"/>
    </source>
</evidence>
<protein>
    <submittedName>
        <fullName evidence="8">Adhesion exoprotein</fullName>
    </submittedName>
</protein>
<keyword evidence="3" id="KW-0732">Signal</keyword>
<keyword evidence="4" id="KW-0572">Peptidoglycan-anchor</keyword>
<feature type="region of interest" description="Disordered" evidence="5">
    <location>
        <begin position="1"/>
        <end position="55"/>
    </location>
</feature>
<feature type="transmembrane region" description="Helical" evidence="6">
    <location>
        <begin position="1820"/>
        <end position="1838"/>
    </location>
</feature>
<gene>
    <name evidence="8" type="ORF">FC82_GL002505</name>
</gene>
<dbReference type="NCBIfam" id="TIGR01167">
    <property type="entry name" value="LPXTG_anchor"/>
    <property type="match status" value="1"/>
</dbReference>
<dbReference type="Gene3D" id="3.10.20.320">
    <property type="entry name" value="Putative peptidoglycan bound protein (lpxtg motif)"/>
    <property type="match status" value="4"/>
</dbReference>
<evidence type="ECO:0000256" key="6">
    <source>
        <dbReference type="SAM" id="Phobius"/>
    </source>
</evidence>
<keyword evidence="2" id="KW-0964">Secreted</keyword>
<evidence type="ECO:0000256" key="2">
    <source>
        <dbReference type="ARBA" id="ARBA00022525"/>
    </source>
</evidence>
<evidence type="ECO:0000313" key="9">
    <source>
        <dbReference type="Proteomes" id="UP000051845"/>
    </source>
</evidence>
<dbReference type="STRING" id="33960.TY91_02280"/>
<dbReference type="PATRIC" id="fig|1423733.4.peg.2620"/>
<reference evidence="8 9" key="1">
    <citation type="journal article" date="2015" name="Genome Announc.">
        <title>Expanding the biotechnology potential of lactobacilli through comparative genomics of 213 strains and associated genera.</title>
        <authorList>
            <person name="Sun Z."/>
            <person name="Harris H.M."/>
            <person name="McCann A."/>
            <person name="Guo C."/>
            <person name="Argimon S."/>
            <person name="Zhang W."/>
            <person name="Yang X."/>
            <person name="Jeffery I.B."/>
            <person name="Cooney J.C."/>
            <person name="Kagawa T.F."/>
            <person name="Liu W."/>
            <person name="Song Y."/>
            <person name="Salvetti E."/>
            <person name="Wrobel A."/>
            <person name="Rasinkangas P."/>
            <person name="Parkhill J."/>
            <person name="Rea M.C."/>
            <person name="O'Sullivan O."/>
            <person name="Ritari J."/>
            <person name="Douillard F.P."/>
            <person name="Paul Ross R."/>
            <person name="Yang R."/>
            <person name="Briner A.E."/>
            <person name="Felis G.E."/>
            <person name="de Vos W.M."/>
            <person name="Barrangou R."/>
            <person name="Klaenhammer T.R."/>
            <person name="Caufield P.W."/>
            <person name="Cui Y."/>
            <person name="Zhang H."/>
            <person name="O'Toole P.W."/>
        </authorList>
    </citation>
    <scope>NUCLEOTIDE SEQUENCE [LARGE SCALE GENOMIC DNA]</scope>
    <source>
        <strain evidence="8 9">DSM 20515</strain>
    </source>
</reference>
<proteinExistence type="predicted"/>
<feature type="region of interest" description="Disordered" evidence="5">
    <location>
        <begin position="1712"/>
        <end position="1737"/>
    </location>
</feature>
<feature type="compositionally biased region" description="Polar residues" evidence="5">
    <location>
        <begin position="1717"/>
        <end position="1732"/>
    </location>
</feature>
<dbReference type="InterPro" id="IPR019931">
    <property type="entry name" value="LPXTG_anchor"/>
</dbReference>
<feature type="domain" description="Gram-positive cocci surface proteins LPxTG" evidence="7">
    <location>
        <begin position="1811"/>
        <end position="1847"/>
    </location>
</feature>
<comment type="caution">
    <text evidence="8">The sequence shown here is derived from an EMBL/GenBank/DDBJ whole genome shotgun (WGS) entry which is preliminary data.</text>
</comment>
<name>A0A0R2B9T4_SECCO</name>
<feature type="compositionally biased region" description="Low complexity" evidence="5">
    <location>
        <begin position="19"/>
        <end position="29"/>
    </location>
</feature>
<dbReference type="Pfam" id="PF17966">
    <property type="entry name" value="Muc_B2"/>
    <property type="match status" value="2"/>
</dbReference>
<evidence type="ECO:0000256" key="5">
    <source>
        <dbReference type="SAM" id="MobiDB-lite"/>
    </source>
</evidence>
<sequence>MDAGKTVPETTKTPTGGISSASSNTDSSSILDENKTETPSVIDDVPGEVSGTPTIADDTLNVNKLTLINPTEKEIDAAKETMEAAYKLTGQAQQLNALLDEAAPSASSAVITLTSNTDVIGYNSGQTSIILTFTVVGAKAGDVYTITIPKTSVFSYSSMDKLTATQGTSETQSTADGGTMITVTMARSVSDLSFKIKLGTANNENQQPRPMSDVGVNTYTITAMNGDTEVASIPITQTITPTISMGNVTRTTPNLSELTAVQSGVDYIYTLKVNEADGVYNDGSTSSYVNAAVNYGTTITIPVPEGFTLNSDVTNSINGFSDETTISQPDGSGTNVIITVPKGSGKETYEGGSGYKLVGSYDVAASESEQTLTASGPVTITQVIDGTGTTITDESENVFSETLAASTEIPDASNISISMHGNSSSTSTELALDGDTTNDPKYLTTYSLTDNSAISLTDDLNLTINVPDGIEMTSLTVPAEGATTSQYLPGTTSYAYQLTLADGSIENGEVDAGGTITANYGSEVRQIVLTPNYLAAGAYTSSNAFILSGIMSSKYDDGSDVQYGDTIDFTSSLALSSDPSTIISSDSIKQTVIESFAHFYAYLSQSDKTPGAVAAGSLSLRMTGQDSHTTYEVYEPIFYYVLPSATYISGFSAIDSKAKVTEFQADDGRTVVQIDYSGTGEYVSTNSTFSQQVKLSNYADALPGSYGYLMYVYSPVTKLANTKMISDTSYSAGNAEAVEFGSGNWTISSASTFDQYSFGQTNEDVQGVTNATSDDQGSSDATFYVALVNTLRDGTDNTTTSIINLPTSDDANGSGYTFNLTGPVTLPTNFITATGTGDTIDATVLYSTATVAVTQGQKTIDTSSYVSADEVTSWDSIRSVLIKINNFGLDDSTGKIALNGTIADMQNLAGMTGYLQAIVLVNDDGASVDNSTSLSITGTSTVTARFHYIDDNGEDQYITLDDLKQTDLQDNVDSLQDIYPTNLDGFSAVDQALIPEGYTLASNQYTYVSGANADGIMSSATTKVGDTAVYNTDGEIVQYELAKNASLTVTYIDDAADGAVVGDVTTVTGLLGASDTYKVVIPNGYELASGQASSIGYTLSDSDTDNLTVHLVHQITVIGTKTTTNTVTYTGLPTDKTPASQSKKVSWNVEKDDVTGEVTYVPSSTHQTTYTTTNVSGYYYDSSQAQVGFTVTTQTTEPKDQSIEVAYYAETQTTNIEFVDDDNNSAVVGTQTVLQGKTDENVPWSVSVPDNYVLASGQSSSGTYTFKASDNDNIIVHLSHIQATGTTTTTRNIYFIVEYNNSLNPEPVNQTAMWNVTKDMVTGAITATTTDSYNQVDSLPISGYTANTAIVPSENLEPITTLPANAADIYVTYTADAQTASTEYVDDSASETIVGTPKIIDGYTGTSTNWDTSDLPAGYQLAANQPSSGTYTFTAEDNQVVQIHVVHIHTQSEMSTKDTVNYYELPQDKAEQSKTESVNWKIDTDEATGISTFTPSSTAIEISTPEVPGYTPSEQTIKFTQATSETQPSDQTADVTYSADPQEITFTYVDDTTGDEMENLDITLEGHTDEAGTYTVIVPKNYVLSQGQSATVPYTYTADVQTPTKVHLTHAIADGTVVTTRTITYVVNGNPTAAPKAVVQKITWKVVRDMVTGTSYATAQNGYDAVITPELAGYTADKSGIAQELLGRVDTADLADSAVTVTYTAIPVAPDNDSENEVVTPTQPDTAVSGTMGSDVDNEQSDVTVLEKDNQKVTRDGNSDETTKSNAFGSSAGIYVHGSTHADAVPTVTTDDTGVKKGTANKVNITTAAKLPQTDEKQNGIWTIAGASLLGLFSLFGIGKKKRREDD</sequence>
<dbReference type="Proteomes" id="UP000051845">
    <property type="component" value="Unassembled WGS sequence"/>
</dbReference>
<keyword evidence="6" id="KW-0812">Transmembrane</keyword>
<dbReference type="EMBL" id="AYYR01000054">
    <property type="protein sequence ID" value="KRM75314.1"/>
    <property type="molecule type" value="Genomic_DNA"/>
</dbReference>
<dbReference type="PROSITE" id="PS50847">
    <property type="entry name" value="GRAM_POS_ANCHORING"/>
    <property type="match status" value="1"/>
</dbReference>
<evidence type="ECO:0000313" key="8">
    <source>
        <dbReference type="EMBL" id="KRM75314.1"/>
    </source>
</evidence>
<organism evidence="8 9">
    <name type="scientific">Secundilactobacillus collinoides DSM 20515 = JCM 1123</name>
    <dbReference type="NCBI Taxonomy" id="1423733"/>
    <lineage>
        <taxon>Bacteria</taxon>
        <taxon>Bacillati</taxon>
        <taxon>Bacillota</taxon>
        <taxon>Bacilli</taxon>
        <taxon>Lactobacillales</taxon>
        <taxon>Lactobacillaceae</taxon>
        <taxon>Secundilactobacillus</taxon>
    </lineage>
</organism>
<dbReference type="InterPro" id="IPR041495">
    <property type="entry name" value="Mub_B2"/>
</dbReference>
<evidence type="ECO:0000256" key="4">
    <source>
        <dbReference type="ARBA" id="ARBA00023088"/>
    </source>
</evidence>
<keyword evidence="6" id="KW-1133">Transmembrane helix</keyword>
<keyword evidence="6" id="KW-0472">Membrane</keyword>
<accession>A0A0R2B9T4</accession>
<keyword evidence="1" id="KW-0134">Cell wall</keyword>
<feature type="compositionally biased region" description="Polar residues" evidence="5">
    <location>
        <begin position="8"/>
        <end position="18"/>
    </location>
</feature>
<evidence type="ECO:0000256" key="3">
    <source>
        <dbReference type="ARBA" id="ARBA00022729"/>
    </source>
</evidence>
<dbReference type="Gene3D" id="2.60.40.4300">
    <property type="match status" value="3"/>
</dbReference>
<evidence type="ECO:0000259" key="7">
    <source>
        <dbReference type="PROSITE" id="PS50847"/>
    </source>
</evidence>